<keyword evidence="3" id="KW-0472">Membrane</keyword>
<dbReference type="OrthoDB" id="546893at2759"/>
<feature type="transmembrane region" description="Helical" evidence="3">
    <location>
        <begin position="258"/>
        <end position="276"/>
    </location>
</feature>
<name>A0A1X2GUL7_9FUNG</name>
<dbReference type="AlphaFoldDB" id="A0A1X2GUL7"/>
<dbReference type="Proteomes" id="UP000242146">
    <property type="component" value="Unassembled WGS sequence"/>
</dbReference>
<feature type="transmembrane region" description="Helical" evidence="3">
    <location>
        <begin position="79"/>
        <end position="96"/>
    </location>
</feature>
<feature type="transmembrane region" description="Helical" evidence="3">
    <location>
        <begin position="9"/>
        <end position="30"/>
    </location>
</feature>
<dbReference type="STRING" id="101127.A0A1X2GUL7"/>
<feature type="transmembrane region" description="Helical" evidence="3">
    <location>
        <begin position="345"/>
        <end position="365"/>
    </location>
</feature>
<dbReference type="PANTHER" id="PTHR43702">
    <property type="entry name" value="L-FUCOSE-PROTON SYMPORTER"/>
    <property type="match status" value="1"/>
</dbReference>
<dbReference type="EMBL" id="MCGT01000003">
    <property type="protein sequence ID" value="ORX61721.1"/>
    <property type="molecule type" value="Genomic_DNA"/>
</dbReference>
<protein>
    <submittedName>
        <fullName evidence="4">MFS general substrate transporter</fullName>
    </submittedName>
</protein>
<evidence type="ECO:0000256" key="3">
    <source>
        <dbReference type="SAM" id="Phobius"/>
    </source>
</evidence>
<reference evidence="4 5" key="1">
    <citation type="submission" date="2016-07" db="EMBL/GenBank/DDBJ databases">
        <title>Pervasive Adenine N6-methylation of Active Genes in Fungi.</title>
        <authorList>
            <consortium name="DOE Joint Genome Institute"/>
            <person name="Mondo S.J."/>
            <person name="Dannebaum R.O."/>
            <person name="Kuo R.C."/>
            <person name="Labutti K."/>
            <person name="Haridas S."/>
            <person name="Kuo A."/>
            <person name="Salamov A."/>
            <person name="Ahrendt S.R."/>
            <person name="Lipzen A."/>
            <person name="Sullivan W."/>
            <person name="Andreopoulos W.B."/>
            <person name="Clum A."/>
            <person name="Lindquist E."/>
            <person name="Daum C."/>
            <person name="Ramamoorthy G.K."/>
            <person name="Gryganskyi A."/>
            <person name="Culley D."/>
            <person name="Magnuson J.K."/>
            <person name="James T.Y."/>
            <person name="O'Malley M.A."/>
            <person name="Stajich J.E."/>
            <person name="Spatafora J.W."/>
            <person name="Visel A."/>
            <person name="Grigoriev I.V."/>
        </authorList>
    </citation>
    <scope>NUCLEOTIDE SEQUENCE [LARGE SCALE GENOMIC DNA]</scope>
    <source>
        <strain evidence="4 5">NRRL 3301</strain>
    </source>
</reference>
<dbReference type="PANTHER" id="PTHR43702:SF3">
    <property type="entry name" value="PROTEIN TSGA"/>
    <property type="match status" value="1"/>
</dbReference>
<feature type="transmembrane region" description="Helical" evidence="3">
    <location>
        <begin position="178"/>
        <end position="199"/>
    </location>
</feature>
<organism evidence="4 5">
    <name type="scientific">Hesseltinella vesiculosa</name>
    <dbReference type="NCBI Taxonomy" id="101127"/>
    <lineage>
        <taxon>Eukaryota</taxon>
        <taxon>Fungi</taxon>
        <taxon>Fungi incertae sedis</taxon>
        <taxon>Mucoromycota</taxon>
        <taxon>Mucoromycotina</taxon>
        <taxon>Mucoromycetes</taxon>
        <taxon>Mucorales</taxon>
        <taxon>Cunninghamellaceae</taxon>
        <taxon>Hesseltinella</taxon>
    </lineage>
</organism>
<evidence type="ECO:0000313" key="4">
    <source>
        <dbReference type="EMBL" id="ORX61721.1"/>
    </source>
</evidence>
<proteinExistence type="predicted"/>
<feature type="transmembrane region" description="Helical" evidence="3">
    <location>
        <begin position="102"/>
        <end position="119"/>
    </location>
</feature>
<dbReference type="SUPFAM" id="SSF103473">
    <property type="entry name" value="MFS general substrate transporter"/>
    <property type="match status" value="1"/>
</dbReference>
<accession>A0A1X2GUL7</accession>
<feature type="transmembrane region" description="Helical" evidence="3">
    <location>
        <begin position="229"/>
        <end position="246"/>
    </location>
</feature>
<comment type="subcellular location">
    <subcellularLocation>
        <location evidence="1">Cell inner membrane</location>
        <topology evidence="1">Multi-pass membrane protein</topology>
    </subcellularLocation>
</comment>
<dbReference type="Pfam" id="PF07690">
    <property type="entry name" value="MFS_1"/>
    <property type="match status" value="1"/>
</dbReference>
<keyword evidence="3" id="KW-1133">Transmembrane helix</keyword>
<dbReference type="InterPro" id="IPR011701">
    <property type="entry name" value="MFS"/>
</dbReference>
<evidence type="ECO:0000256" key="2">
    <source>
        <dbReference type="ARBA" id="ARBA00022475"/>
    </source>
</evidence>
<dbReference type="GO" id="GO:0022857">
    <property type="term" value="F:transmembrane transporter activity"/>
    <property type="evidence" value="ECO:0007669"/>
    <property type="project" value="InterPro"/>
</dbReference>
<keyword evidence="3" id="KW-0812">Transmembrane</keyword>
<feature type="transmembrane region" description="Helical" evidence="3">
    <location>
        <begin position="140"/>
        <end position="163"/>
    </location>
</feature>
<sequence>MWENGIPDYFVPNALVTTLFFLWGFSYGLLDTLNKHFQSVLNLSTTQTTLMQVAYFGAYFIWSTPAGMIIRRIGYKKTIIFGLMLYVIGAICFYPAAMSYKYGSFVGCLFVIACGLATLETCANTYLTINGPTSQRSFRINLAQSFNGLASAIAPVVASYAFFGGNSSETNNLNSVKWTYVGVGCCVFVIAILFCFARIPEVDEEAIMAAEAEEQGTVARRASFWSPHLWLGFCCQVGVASMFLYYSSRVGDMPDSWGSILLSIAQALFTVGRFIGAFTLRYVKGEHLLAFNAACAILATIFVIALRTPNATYCLLVVLFFESIMFPTIFSLATKHLGHHHKRGSALVIMGVGGGMLIPPIQGIIIDHTLVNYAFIVSLFCFVYVFFYATIGHRIIR</sequence>
<evidence type="ECO:0000256" key="1">
    <source>
        <dbReference type="ARBA" id="ARBA00004429"/>
    </source>
</evidence>
<feature type="transmembrane region" description="Helical" evidence="3">
    <location>
        <begin position="288"/>
        <end position="306"/>
    </location>
</feature>
<feature type="transmembrane region" description="Helical" evidence="3">
    <location>
        <begin position="50"/>
        <end position="70"/>
    </location>
</feature>
<dbReference type="Gene3D" id="1.20.1250.20">
    <property type="entry name" value="MFS general substrate transporter like domains"/>
    <property type="match status" value="2"/>
</dbReference>
<keyword evidence="2" id="KW-1003">Cell membrane</keyword>
<dbReference type="InterPro" id="IPR036259">
    <property type="entry name" value="MFS_trans_sf"/>
</dbReference>
<feature type="transmembrane region" description="Helical" evidence="3">
    <location>
        <begin position="312"/>
        <end position="333"/>
    </location>
</feature>
<dbReference type="InterPro" id="IPR050375">
    <property type="entry name" value="MFS_TsgA-like"/>
</dbReference>
<dbReference type="GO" id="GO:0005886">
    <property type="term" value="C:plasma membrane"/>
    <property type="evidence" value="ECO:0007669"/>
    <property type="project" value="UniProtKB-SubCell"/>
</dbReference>
<gene>
    <name evidence="4" type="ORF">DM01DRAFT_319132</name>
</gene>
<keyword evidence="5" id="KW-1185">Reference proteome</keyword>
<comment type="caution">
    <text evidence="4">The sequence shown here is derived from an EMBL/GenBank/DDBJ whole genome shotgun (WGS) entry which is preliminary data.</text>
</comment>
<feature type="transmembrane region" description="Helical" evidence="3">
    <location>
        <begin position="371"/>
        <end position="391"/>
    </location>
</feature>
<evidence type="ECO:0000313" key="5">
    <source>
        <dbReference type="Proteomes" id="UP000242146"/>
    </source>
</evidence>